<sequence>MGYSGGASIHSGCKQHAQKSYHSEKMHFSYGNWWNCGES</sequence>
<organism evidence="1 2">
    <name type="scientific">Methylobacterium brachythecii</name>
    <dbReference type="NCBI Taxonomy" id="1176177"/>
    <lineage>
        <taxon>Bacteria</taxon>
        <taxon>Pseudomonadati</taxon>
        <taxon>Pseudomonadota</taxon>
        <taxon>Alphaproteobacteria</taxon>
        <taxon>Hyphomicrobiales</taxon>
        <taxon>Methylobacteriaceae</taxon>
        <taxon>Methylobacterium</taxon>
    </lineage>
</organism>
<gene>
    <name evidence="1" type="ORF">GCM10007884_51410</name>
</gene>
<evidence type="ECO:0000313" key="1">
    <source>
        <dbReference type="EMBL" id="GLS47133.1"/>
    </source>
</evidence>
<evidence type="ECO:0000313" key="2">
    <source>
        <dbReference type="Proteomes" id="UP001156881"/>
    </source>
</evidence>
<proteinExistence type="predicted"/>
<accession>A0ABQ6DCA6</accession>
<dbReference type="Proteomes" id="UP001156881">
    <property type="component" value="Unassembled WGS sequence"/>
</dbReference>
<reference evidence="2" key="1">
    <citation type="journal article" date="2019" name="Int. J. Syst. Evol. Microbiol.">
        <title>The Global Catalogue of Microorganisms (GCM) 10K type strain sequencing project: providing services to taxonomists for standard genome sequencing and annotation.</title>
        <authorList>
            <consortium name="The Broad Institute Genomics Platform"/>
            <consortium name="The Broad Institute Genome Sequencing Center for Infectious Disease"/>
            <person name="Wu L."/>
            <person name="Ma J."/>
        </authorList>
    </citation>
    <scope>NUCLEOTIDE SEQUENCE [LARGE SCALE GENOMIC DNA]</scope>
    <source>
        <strain evidence="2">NBRC 107710</strain>
    </source>
</reference>
<name>A0ABQ6DCA6_9HYPH</name>
<protein>
    <submittedName>
        <fullName evidence="1">Uncharacterized protein</fullName>
    </submittedName>
</protein>
<comment type="caution">
    <text evidence="1">The sequence shown here is derived from an EMBL/GenBank/DDBJ whole genome shotgun (WGS) entry which is preliminary data.</text>
</comment>
<dbReference type="EMBL" id="BSPG01000135">
    <property type="protein sequence ID" value="GLS47133.1"/>
    <property type="molecule type" value="Genomic_DNA"/>
</dbReference>
<keyword evidence="2" id="KW-1185">Reference proteome</keyword>